<dbReference type="RefSeq" id="XP_028866261.1">
    <property type="nucleotide sequence ID" value="XM_029010428.1"/>
</dbReference>
<proteinExistence type="inferred from homology"/>
<feature type="domain" description="Adenylate kinase active site lid" evidence="7">
    <location>
        <begin position="154"/>
        <end position="189"/>
    </location>
</feature>
<comment type="caution">
    <text evidence="8">The sequence shown here is derived from an EMBL/GenBank/DDBJ whole genome shotgun (WGS) entry which is preliminary data.</text>
</comment>
<accession>A0A2H6KAK0</accession>
<dbReference type="NCBIfam" id="TIGR01351">
    <property type="entry name" value="adk"/>
    <property type="match status" value="1"/>
</dbReference>
<dbReference type="SUPFAM" id="SSF52540">
    <property type="entry name" value="P-loop containing nucleoside triphosphate hydrolases"/>
    <property type="match status" value="1"/>
</dbReference>
<name>A0A2H6KAK0_9APIC</name>
<comment type="similarity">
    <text evidence="1 5">Belongs to the adenylate kinase family.</text>
</comment>
<dbReference type="AlphaFoldDB" id="A0A2H6KAK0"/>
<organism evidence="8 9">
    <name type="scientific">Babesia ovata</name>
    <dbReference type="NCBI Taxonomy" id="189622"/>
    <lineage>
        <taxon>Eukaryota</taxon>
        <taxon>Sar</taxon>
        <taxon>Alveolata</taxon>
        <taxon>Apicomplexa</taxon>
        <taxon>Aconoidasida</taxon>
        <taxon>Piroplasmida</taxon>
        <taxon>Babesiidae</taxon>
        <taxon>Babesia</taxon>
    </lineage>
</organism>
<protein>
    <submittedName>
        <fullName evidence="8">Adenylate kinase</fullName>
    </submittedName>
</protein>
<keyword evidence="9" id="KW-1185">Reference proteome</keyword>
<dbReference type="FunFam" id="3.40.50.300:FF:000106">
    <property type="entry name" value="Adenylate kinase mitochondrial"/>
    <property type="match status" value="1"/>
</dbReference>
<dbReference type="GO" id="GO:0004017">
    <property type="term" value="F:AMP kinase activity"/>
    <property type="evidence" value="ECO:0007669"/>
    <property type="project" value="InterPro"/>
</dbReference>
<dbReference type="CDD" id="cd01428">
    <property type="entry name" value="ADK"/>
    <property type="match status" value="1"/>
</dbReference>
<feature type="region of interest" description="Disordered" evidence="6">
    <location>
        <begin position="398"/>
        <end position="427"/>
    </location>
</feature>
<evidence type="ECO:0000313" key="9">
    <source>
        <dbReference type="Proteomes" id="UP000236319"/>
    </source>
</evidence>
<keyword evidence="3" id="KW-0547">Nucleotide-binding</keyword>
<dbReference type="HAMAP" id="MF_00235">
    <property type="entry name" value="Adenylate_kinase_Adk"/>
    <property type="match status" value="1"/>
</dbReference>
<dbReference type="EMBL" id="BDSA01000002">
    <property type="protein sequence ID" value="GBE60018.1"/>
    <property type="molecule type" value="Genomic_DNA"/>
</dbReference>
<dbReference type="OrthoDB" id="439792at2759"/>
<dbReference type="Proteomes" id="UP000236319">
    <property type="component" value="Unassembled WGS sequence"/>
</dbReference>
<keyword evidence="2 5" id="KW-0808">Transferase</keyword>
<dbReference type="Gene3D" id="6.10.250.2370">
    <property type="match status" value="1"/>
</dbReference>
<sequence length="435" mass="46533">MSGLGAYDTETLLQEVRRRYNCLSKPEGNFIFMGAPGSGKGTQSLALRDSHCYCHLSTGDILRAAVSSGDPVGLQAKEFMNKGMLVPDEIVIKLIEGKINSFECRRGFILDGFPRTEGQAEGLRSMLSTIGKKLNSVLLLECPDDEIERRISGRLVHLPSGRVYHKTNKPPKVPMLDDITNEPLTQRKDDTPEIIRTRLEAYYKQTSPLISYYDKLGLLRRVNANRREEDVKADIDAIVEQTGTRPQVGGGMNKGATPEALYICVSTALGVSPGVVTPVLPLSTGKYGLWYAPCGDLGDSSDSIGASANPGFGVWRSCRGPLNPFASLKPPDIENPLGASLNPPTLRNPWGSAGSLRAAVLTAAGIGPSLNPLGADVNPREPVPIDKDRTTIGREVPLASENPPALGASIGTPVGPRISGPVPEGAKPFCRAISS</sequence>
<evidence type="ECO:0000256" key="1">
    <source>
        <dbReference type="ARBA" id="ARBA00007220"/>
    </source>
</evidence>
<keyword evidence="4 5" id="KW-0418">Kinase</keyword>
<dbReference type="NCBIfam" id="NF001381">
    <property type="entry name" value="PRK00279.1-3"/>
    <property type="match status" value="1"/>
</dbReference>
<dbReference type="PRINTS" id="PR00094">
    <property type="entry name" value="ADENYLTKNASE"/>
</dbReference>
<evidence type="ECO:0000256" key="6">
    <source>
        <dbReference type="SAM" id="MobiDB-lite"/>
    </source>
</evidence>
<evidence type="ECO:0000256" key="4">
    <source>
        <dbReference type="ARBA" id="ARBA00022777"/>
    </source>
</evidence>
<evidence type="ECO:0000256" key="3">
    <source>
        <dbReference type="ARBA" id="ARBA00022741"/>
    </source>
</evidence>
<dbReference type="SUPFAM" id="SSF57774">
    <property type="entry name" value="Microbial and mitochondrial ADK, insert 'zinc finger' domain"/>
    <property type="match status" value="1"/>
</dbReference>
<dbReference type="PROSITE" id="PS00113">
    <property type="entry name" value="ADENYLATE_KINASE"/>
    <property type="match status" value="1"/>
</dbReference>
<reference evidence="8 9" key="1">
    <citation type="journal article" date="2017" name="BMC Genomics">
        <title>Whole-genome assembly of Babesia ovata and comparative genomics between closely related pathogens.</title>
        <authorList>
            <person name="Yamagishi J."/>
            <person name="Asada M."/>
            <person name="Hakimi H."/>
            <person name="Tanaka T.Q."/>
            <person name="Sugimoto C."/>
            <person name="Kawazu S."/>
        </authorList>
    </citation>
    <scope>NUCLEOTIDE SEQUENCE [LARGE SCALE GENOMIC DNA]</scope>
    <source>
        <strain evidence="8 9">Miyake</strain>
    </source>
</reference>
<dbReference type="InterPro" id="IPR033690">
    <property type="entry name" value="Adenylat_kinase_CS"/>
</dbReference>
<dbReference type="PANTHER" id="PTHR23359">
    <property type="entry name" value="NUCLEOTIDE KINASE"/>
    <property type="match status" value="1"/>
</dbReference>
<dbReference type="InterPro" id="IPR036193">
    <property type="entry name" value="ADK_active_lid_dom_sf"/>
</dbReference>
<dbReference type="InterPro" id="IPR027417">
    <property type="entry name" value="P-loop_NTPase"/>
</dbReference>
<evidence type="ECO:0000256" key="2">
    <source>
        <dbReference type="ARBA" id="ARBA00022679"/>
    </source>
</evidence>
<evidence type="ECO:0000259" key="7">
    <source>
        <dbReference type="Pfam" id="PF05191"/>
    </source>
</evidence>
<dbReference type="GeneID" id="39873788"/>
<dbReference type="Pfam" id="PF00406">
    <property type="entry name" value="ADK"/>
    <property type="match status" value="1"/>
</dbReference>
<gene>
    <name evidence="8" type="ORF">BOVATA_015110</name>
</gene>
<evidence type="ECO:0000313" key="8">
    <source>
        <dbReference type="EMBL" id="GBE60018.1"/>
    </source>
</evidence>
<evidence type="ECO:0000256" key="5">
    <source>
        <dbReference type="RuleBase" id="RU003330"/>
    </source>
</evidence>
<dbReference type="Pfam" id="PF05191">
    <property type="entry name" value="ADK_lid"/>
    <property type="match status" value="1"/>
</dbReference>
<dbReference type="GO" id="GO:0005524">
    <property type="term" value="F:ATP binding"/>
    <property type="evidence" value="ECO:0007669"/>
    <property type="project" value="InterPro"/>
</dbReference>
<dbReference type="VEuPathDB" id="PiroplasmaDB:BOVATA_015110"/>
<dbReference type="InterPro" id="IPR007862">
    <property type="entry name" value="Adenylate_kinase_lid-dom"/>
</dbReference>
<dbReference type="InterPro" id="IPR000850">
    <property type="entry name" value="Adenylat/UMP-CMP_kin"/>
</dbReference>
<dbReference type="Gene3D" id="3.40.50.300">
    <property type="entry name" value="P-loop containing nucleotide triphosphate hydrolases"/>
    <property type="match status" value="1"/>
</dbReference>
<dbReference type="InterPro" id="IPR006259">
    <property type="entry name" value="Adenyl_kin_sub"/>
</dbReference>